<keyword evidence="3" id="KW-1185">Reference proteome</keyword>
<dbReference type="HOGENOM" id="CLU_2064665_0_0_1"/>
<dbReference type="Gramene" id="ERM97727">
    <property type="protein sequence ID" value="ERM97727"/>
    <property type="gene ID" value="AMTR_s00121p00123900"/>
</dbReference>
<evidence type="ECO:0000313" key="3">
    <source>
        <dbReference type="Proteomes" id="UP000017836"/>
    </source>
</evidence>
<dbReference type="EMBL" id="KI395895">
    <property type="protein sequence ID" value="ERM97727.1"/>
    <property type="molecule type" value="Genomic_DNA"/>
</dbReference>
<evidence type="ECO:0000313" key="2">
    <source>
        <dbReference type="EMBL" id="ERM97727.1"/>
    </source>
</evidence>
<gene>
    <name evidence="2" type="ORF">AMTR_s00121p00123900</name>
</gene>
<proteinExistence type="predicted"/>
<evidence type="ECO:0000256" key="1">
    <source>
        <dbReference type="SAM" id="MobiDB-lite"/>
    </source>
</evidence>
<sequence>MGWVQRRKLLSRSKLYGKGGTDSHNGNSAKPSPMNIELRSQFLDNAKQPSESSSFGASEGTTLGVLESAISTRFKKDRFIVRVKSRGLIVSFCKFSEDAQKSESLSFSGSTAAAYFTVS</sequence>
<feature type="region of interest" description="Disordered" evidence="1">
    <location>
        <begin position="13"/>
        <end position="35"/>
    </location>
</feature>
<accession>W1NPJ1</accession>
<dbReference type="AlphaFoldDB" id="W1NPJ1"/>
<name>W1NPJ1_AMBTC</name>
<dbReference type="Proteomes" id="UP000017836">
    <property type="component" value="Unassembled WGS sequence"/>
</dbReference>
<protein>
    <submittedName>
        <fullName evidence="2">Uncharacterized protein</fullName>
    </submittedName>
</protein>
<reference evidence="3" key="1">
    <citation type="journal article" date="2013" name="Science">
        <title>The Amborella genome and the evolution of flowering plants.</title>
        <authorList>
            <consortium name="Amborella Genome Project"/>
        </authorList>
    </citation>
    <scope>NUCLEOTIDE SEQUENCE [LARGE SCALE GENOMIC DNA]</scope>
</reference>
<organism evidence="2 3">
    <name type="scientific">Amborella trichopoda</name>
    <dbReference type="NCBI Taxonomy" id="13333"/>
    <lineage>
        <taxon>Eukaryota</taxon>
        <taxon>Viridiplantae</taxon>
        <taxon>Streptophyta</taxon>
        <taxon>Embryophyta</taxon>
        <taxon>Tracheophyta</taxon>
        <taxon>Spermatophyta</taxon>
        <taxon>Magnoliopsida</taxon>
        <taxon>Amborellales</taxon>
        <taxon>Amborellaceae</taxon>
        <taxon>Amborella</taxon>
    </lineage>
</organism>